<name>A0A543PFC2_9ACTN</name>
<dbReference type="InterPro" id="IPR019921">
    <property type="entry name" value="Lucif-like_OxRdtase_Rv2161c"/>
</dbReference>
<keyword evidence="1" id="KW-0560">Oxidoreductase</keyword>
<evidence type="ECO:0000313" key="3">
    <source>
        <dbReference type="EMBL" id="TQN42759.1"/>
    </source>
</evidence>
<reference evidence="3 4" key="1">
    <citation type="submission" date="2019-06" db="EMBL/GenBank/DDBJ databases">
        <title>Sequencing the genomes of 1000 actinobacteria strains.</title>
        <authorList>
            <person name="Klenk H.-P."/>
        </authorList>
    </citation>
    <scope>NUCLEOTIDE SEQUENCE [LARGE SCALE GENOMIC DNA]</scope>
    <source>
        <strain evidence="3 4">DSM 46837</strain>
    </source>
</reference>
<dbReference type="InterPro" id="IPR050564">
    <property type="entry name" value="F420-G6PD/mer"/>
</dbReference>
<dbReference type="PANTHER" id="PTHR43244:SF1">
    <property type="entry name" value="5,10-METHYLENETETRAHYDROMETHANOPTERIN REDUCTASE"/>
    <property type="match status" value="1"/>
</dbReference>
<accession>A0A543PFC2</accession>
<protein>
    <submittedName>
        <fullName evidence="3">Putative F420-dependent oxidoreductase</fullName>
    </submittedName>
</protein>
<dbReference type="AlphaFoldDB" id="A0A543PFC2"/>
<feature type="domain" description="Luciferase-like" evidence="2">
    <location>
        <begin position="14"/>
        <end position="272"/>
    </location>
</feature>
<comment type="caution">
    <text evidence="3">The sequence shown here is derived from an EMBL/GenBank/DDBJ whole genome shotgun (WGS) entry which is preliminary data.</text>
</comment>
<dbReference type="Pfam" id="PF00296">
    <property type="entry name" value="Bac_luciferase"/>
    <property type="match status" value="1"/>
</dbReference>
<dbReference type="SUPFAM" id="SSF51679">
    <property type="entry name" value="Bacterial luciferase-like"/>
    <property type="match status" value="1"/>
</dbReference>
<dbReference type="InterPro" id="IPR011251">
    <property type="entry name" value="Luciferase-like_dom"/>
</dbReference>
<dbReference type="GO" id="GO:0016705">
    <property type="term" value="F:oxidoreductase activity, acting on paired donors, with incorporation or reduction of molecular oxygen"/>
    <property type="evidence" value="ECO:0007669"/>
    <property type="project" value="InterPro"/>
</dbReference>
<keyword evidence="4" id="KW-1185">Reference proteome</keyword>
<dbReference type="Proteomes" id="UP000319865">
    <property type="component" value="Unassembled WGS sequence"/>
</dbReference>
<organism evidence="3 4">
    <name type="scientific">Blastococcus colisei</name>
    <dbReference type="NCBI Taxonomy" id="1564162"/>
    <lineage>
        <taxon>Bacteria</taxon>
        <taxon>Bacillati</taxon>
        <taxon>Actinomycetota</taxon>
        <taxon>Actinomycetes</taxon>
        <taxon>Geodermatophilales</taxon>
        <taxon>Geodermatophilaceae</taxon>
        <taxon>Blastococcus</taxon>
    </lineage>
</organism>
<proteinExistence type="predicted"/>
<evidence type="ECO:0000259" key="2">
    <source>
        <dbReference type="Pfam" id="PF00296"/>
    </source>
</evidence>
<sequence length="305" mass="32064">MQVFLTLSFDQTAVAAEARAAEEAGYAGVAAGEHLFFHGPHPNGFVALAAAAGATSRIRLLTSLTVLPLYPAALAAKLATTLDQVSGGRFDMGVGVGGEYPPEFVAAGVDVTQRGARTDEALELMRALWAGGSVDFDGRFTRVPDLALAPGPVQPGGPPIWLGGRSPAAVTRAGRFGDVWMPYMYTPEQLASSLAEVWTAAEAAGRDPASVRGAVFCWGGVDPDAAVARQEVIEGVSAVYQQDFTRLADRYLLHGDPDRVVARAREYADAGADTVIFSPVGAGARRREIVDLFTAEVLPKIQPPT</sequence>
<dbReference type="NCBIfam" id="TIGR03619">
    <property type="entry name" value="F420_Rv2161c"/>
    <property type="match status" value="1"/>
</dbReference>
<gene>
    <name evidence="3" type="ORF">FHU33_2167</name>
</gene>
<dbReference type="EMBL" id="VFQE01000001">
    <property type="protein sequence ID" value="TQN42759.1"/>
    <property type="molecule type" value="Genomic_DNA"/>
</dbReference>
<evidence type="ECO:0000256" key="1">
    <source>
        <dbReference type="ARBA" id="ARBA00023002"/>
    </source>
</evidence>
<dbReference type="Gene3D" id="3.20.20.30">
    <property type="entry name" value="Luciferase-like domain"/>
    <property type="match status" value="1"/>
</dbReference>
<evidence type="ECO:0000313" key="4">
    <source>
        <dbReference type="Proteomes" id="UP000319865"/>
    </source>
</evidence>
<dbReference type="PANTHER" id="PTHR43244">
    <property type="match status" value="1"/>
</dbReference>
<dbReference type="InterPro" id="IPR036661">
    <property type="entry name" value="Luciferase-like_sf"/>
</dbReference>
<dbReference type="RefSeq" id="WP_170182407.1">
    <property type="nucleotide sequence ID" value="NZ_VFQE01000001.1"/>
</dbReference>